<name>A0ABP0QPZ3_9DINO</name>
<sequence>MVEGASPVTPESPLEDDAQPSAESVAFKTAHSEERRKRLLPIISLGKFFARHAWAMDWMDLRAKHGLTCDPALPAFSEISSSWLERRMTTGEAQLYLREFLESSGFSTEDLERIGCHSLKCTLLSWVSKGDYLSIPDRLVMGHHLTKENQSAVVYARDELTRLMGTVYQMCNDIKNKKFQPDASKAARVEHLIRVEAQDQDSDHDSEVESDAGIDAVAVARHPNMVRPSWDDMPLDLLNKLRVHRHSGVVHVLTQGGVGDLKRSAGTSSWKAWILGFVIGWARALEIGLSPDVIELLKAGGVTSFGSYAFVTSYQPGQPDETPLIEALTKVMHRAPSTEETIPLRRLFFESCTLAISDLKQRTERDETAEPSRMPVAERNARLQEQQNRLKGIHFSPETEPSHKLVDLVCQMSTDQTLEWIPWEKLTSRASEVTHTQKDLKLAFDATGSLKVAHKDQTPDAAVTGELKVRQALNRRSRAFDLAKLCSFTRMEEWHERVFEVLQKEPAANAMPVTLQQVREADKTLFKKLSEKTRGRLTQAPDGTKPMDTFLDACMDSAE</sequence>
<organism evidence="2 3">
    <name type="scientific">Durusdinium trenchii</name>
    <dbReference type="NCBI Taxonomy" id="1381693"/>
    <lineage>
        <taxon>Eukaryota</taxon>
        <taxon>Sar</taxon>
        <taxon>Alveolata</taxon>
        <taxon>Dinophyceae</taxon>
        <taxon>Suessiales</taxon>
        <taxon>Symbiodiniaceae</taxon>
        <taxon>Durusdinium</taxon>
    </lineage>
</organism>
<keyword evidence="3" id="KW-1185">Reference proteome</keyword>
<dbReference type="Proteomes" id="UP001642484">
    <property type="component" value="Unassembled WGS sequence"/>
</dbReference>
<feature type="non-terminal residue" evidence="2">
    <location>
        <position position="559"/>
    </location>
</feature>
<evidence type="ECO:0000313" key="3">
    <source>
        <dbReference type="Proteomes" id="UP001642484"/>
    </source>
</evidence>
<evidence type="ECO:0000256" key="1">
    <source>
        <dbReference type="SAM" id="MobiDB-lite"/>
    </source>
</evidence>
<protein>
    <submittedName>
        <fullName evidence="2">Uncharacterized protein</fullName>
    </submittedName>
</protein>
<accession>A0ABP0QPZ3</accession>
<gene>
    <name evidence="2" type="ORF">CCMP2556_LOCUS43278</name>
</gene>
<comment type="caution">
    <text evidence="2">The sequence shown here is derived from an EMBL/GenBank/DDBJ whole genome shotgun (WGS) entry which is preliminary data.</text>
</comment>
<reference evidence="2 3" key="1">
    <citation type="submission" date="2024-02" db="EMBL/GenBank/DDBJ databases">
        <authorList>
            <person name="Chen Y."/>
            <person name="Shah S."/>
            <person name="Dougan E. K."/>
            <person name="Thang M."/>
            <person name="Chan C."/>
        </authorList>
    </citation>
    <scope>NUCLEOTIDE SEQUENCE [LARGE SCALE GENOMIC DNA]</scope>
</reference>
<dbReference type="EMBL" id="CAXAMN010024805">
    <property type="protein sequence ID" value="CAK9090019.1"/>
    <property type="molecule type" value="Genomic_DNA"/>
</dbReference>
<feature type="region of interest" description="Disordered" evidence="1">
    <location>
        <begin position="1"/>
        <end position="24"/>
    </location>
</feature>
<evidence type="ECO:0000313" key="2">
    <source>
        <dbReference type="EMBL" id="CAK9090019.1"/>
    </source>
</evidence>
<proteinExistence type="predicted"/>